<comment type="caution">
    <text evidence="4">The sequence shown here is derived from an EMBL/GenBank/DDBJ whole genome shotgun (WGS) entry which is preliminary data.</text>
</comment>
<dbReference type="RefSeq" id="WP_311402811.1">
    <property type="nucleotide sequence ID" value="NZ_JAVRBG010000025.1"/>
</dbReference>
<evidence type="ECO:0000259" key="3">
    <source>
        <dbReference type="Pfam" id="PF18962"/>
    </source>
</evidence>
<feature type="domain" description="GLUG" evidence="2">
    <location>
        <begin position="96"/>
        <end position="123"/>
    </location>
</feature>
<dbReference type="Pfam" id="PF07581">
    <property type="entry name" value="Glug"/>
    <property type="match status" value="1"/>
</dbReference>
<gene>
    <name evidence="4" type="ORF">RLT85_14735</name>
</gene>
<dbReference type="Proteomes" id="UP001182991">
    <property type="component" value="Unassembled WGS sequence"/>
</dbReference>
<organism evidence="4 5">
    <name type="scientific">Mesonia ostreae</name>
    <dbReference type="NCBI Taxonomy" id="861110"/>
    <lineage>
        <taxon>Bacteria</taxon>
        <taxon>Pseudomonadati</taxon>
        <taxon>Bacteroidota</taxon>
        <taxon>Flavobacteriia</taxon>
        <taxon>Flavobacteriales</taxon>
        <taxon>Flavobacteriaceae</taxon>
        <taxon>Mesonia</taxon>
    </lineage>
</organism>
<dbReference type="InterPro" id="IPR011493">
    <property type="entry name" value="GLUG"/>
</dbReference>
<sequence length="359" mass="37419">MISNLWINLPQDDFVGLFGQCTNSSFANIVVENANIIALGTVDTLVGNLSTNSTIDNCHVSNVTVTGTDFNCGGLVGGILTDSSISKSSSKGDVTGQSQVGGIVGTAWDFTTITECYSEGTVNGEYLIGGLVGYCTYAFVPNRTNTIVNSYSRATVTANLGRAGGVYGGADGACEISNTYSTGAVTGPEFVGGFMGAFGGGSVIISNSFYDLDTSGKDEAVGGFTAGEASYEIEGRNTADMKIEELVNLLNSGADEDVWSMDPSVNDGYPVLDNLLAVDAVQAETHSLTVYPSVFESQINVSTHLNLQSYSLYNTSGKLVSKGSLRNTSSIQTAAIASGLYILKINTQNGAVTKKVIKK</sequence>
<dbReference type="Pfam" id="PF18962">
    <property type="entry name" value="Por_Secre_tail"/>
    <property type="match status" value="1"/>
</dbReference>
<feature type="domain" description="Secretion system C-terminal sorting" evidence="3">
    <location>
        <begin position="290"/>
        <end position="357"/>
    </location>
</feature>
<protein>
    <submittedName>
        <fullName evidence="4">T9SS type A sorting domain-containing protein</fullName>
    </submittedName>
</protein>
<evidence type="ECO:0000256" key="1">
    <source>
        <dbReference type="ARBA" id="ARBA00022729"/>
    </source>
</evidence>
<name>A0ABU2KMI6_9FLAO</name>
<dbReference type="InterPro" id="IPR026444">
    <property type="entry name" value="Secre_tail"/>
</dbReference>
<accession>A0ABU2KMI6</accession>
<reference evidence="5" key="1">
    <citation type="submission" date="2023-07" db="EMBL/GenBank/DDBJ databases">
        <title>Isolating and identifying novel microbial strains from the Mariana Trench.</title>
        <authorList>
            <person name="Fu H."/>
        </authorList>
    </citation>
    <scope>NUCLEOTIDE SEQUENCE [LARGE SCALE GENOMIC DNA]</scope>
    <source>
        <strain evidence="5">T-y2</strain>
    </source>
</reference>
<keyword evidence="5" id="KW-1185">Reference proteome</keyword>
<dbReference type="SUPFAM" id="SSF51126">
    <property type="entry name" value="Pectin lyase-like"/>
    <property type="match status" value="1"/>
</dbReference>
<keyword evidence="1" id="KW-0732">Signal</keyword>
<dbReference type="Gene3D" id="2.160.20.110">
    <property type="match status" value="1"/>
</dbReference>
<dbReference type="InterPro" id="IPR011050">
    <property type="entry name" value="Pectin_lyase_fold/virulence"/>
</dbReference>
<evidence type="ECO:0000313" key="5">
    <source>
        <dbReference type="Proteomes" id="UP001182991"/>
    </source>
</evidence>
<dbReference type="NCBIfam" id="TIGR04183">
    <property type="entry name" value="Por_Secre_tail"/>
    <property type="match status" value="1"/>
</dbReference>
<evidence type="ECO:0000259" key="2">
    <source>
        <dbReference type="Pfam" id="PF07581"/>
    </source>
</evidence>
<dbReference type="EMBL" id="JAVRBG010000025">
    <property type="protein sequence ID" value="MDT0295887.1"/>
    <property type="molecule type" value="Genomic_DNA"/>
</dbReference>
<proteinExistence type="predicted"/>
<evidence type="ECO:0000313" key="4">
    <source>
        <dbReference type="EMBL" id="MDT0295887.1"/>
    </source>
</evidence>